<protein>
    <submittedName>
        <fullName evidence="7">ABC transporter substrate-binding protein</fullName>
    </submittedName>
</protein>
<evidence type="ECO:0000256" key="2">
    <source>
        <dbReference type="ARBA" id="ARBA00022448"/>
    </source>
</evidence>
<sequence>MRLFQVAAAGLLFLTGVVGAAKADELADVRARGKLICGTLGTAEPFSFQDPKTREIVGYDIDICRKVADSLGVALEIKPMAVEARIPELIQGRVDILAANLGWSKERALQIDYSYSYFVSEQKVLVSADSGIATLEQLSGKRVSALKGSSSEQGVRRVIPTAETVTFQDSSSAFLAVVQGKVDGFCASELILMKLRKQAQASAPMSIIEKSVFLEPWGLGVRKGEAAFKEQVNKVLADLDASGEAGKIFAKWFGPGTVYDMKQDFKIEEIKG</sequence>
<feature type="chain" id="PRO_5023148271" evidence="5">
    <location>
        <begin position="24"/>
        <end position="272"/>
    </location>
</feature>
<keyword evidence="3 5" id="KW-0732">Signal</keyword>
<dbReference type="EMBL" id="VSSS01000004">
    <property type="protein sequence ID" value="TYL99997.1"/>
    <property type="molecule type" value="Genomic_DNA"/>
</dbReference>
<dbReference type="RefSeq" id="WP_148770473.1">
    <property type="nucleotide sequence ID" value="NZ_VSSS01000004.1"/>
</dbReference>
<dbReference type="PROSITE" id="PS01039">
    <property type="entry name" value="SBP_BACTERIAL_3"/>
    <property type="match status" value="1"/>
</dbReference>
<dbReference type="CDD" id="cd13689">
    <property type="entry name" value="PBP2_BsGlnH"/>
    <property type="match status" value="1"/>
</dbReference>
<organism evidence="7 8">
    <name type="scientific">Bradyrhizobium rifense</name>
    <dbReference type="NCBI Taxonomy" id="515499"/>
    <lineage>
        <taxon>Bacteria</taxon>
        <taxon>Pseudomonadati</taxon>
        <taxon>Pseudomonadota</taxon>
        <taxon>Alphaproteobacteria</taxon>
        <taxon>Hyphomicrobiales</taxon>
        <taxon>Nitrobacteraceae</taxon>
        <taxon>Bradyrhizobium</taxon>
    </lineage>
</organism>
<dbReference type="SUPFAM" id="SSF53850">
    <property type="entry name" value="Periplasmic binding protein-like II"/>
    <property type="match status" value="1"/>
</dbReference>
<dbReference type="AlphaFoldDB" id="A0A5D3KVS7"/>
<reference evidence="7 8" key="1">
    <citation type="submission" date="2019-08" db="EMBL/GenBank/DDBJ databases">
        <title>Bradyrhizobium hipponensis sp. nov., a rhizobium isolated from a Lupinus angustifolius root nodule in Tunisia.</title>
        <authorList>
            <person name="Off K."/>
            <person name="Rejili M."/>
            <person name="Mars M."/>
            <person name="Brachmann A."/>
            <person name="Marin M."/>
        </authorList>
    </citation>
    <scope>NUCLEOTIDE SEQUENCE [LARGE SCALE GENOMIC DNA]</scope>
    <source>
        <strain evidence="7 8">CTAW71</strain>
    </source>
</reference>
<proteinExistence type="inferred from homology"/>
<evidence type="ECO:0000313" key="7">
    <source>
        <dbReference type="EMBL" id="TYL99997.1"/>
    </source>
</evidence>
<keyword evidence="2" id="KW-0813">Transport</keyword>
<evidence type="ECO:0000256" key="1">
    <source>
        <dbReference type="ARBA" id="ARBA00010333"/>
    </source>
</evidence>
<feature type="domain" description="Solute-binding protein family 3/N-terminal" evidence="6">
    <location>
        <begin position="34"/>
        <end position="256"/>
    </location>
</feature>
<dbReference type="InterPro" id="IPR051455">
    <property type="entry name" value="Bact_solute-bind_prot3"/>
</dbReference>
<dbReference type="SMART" id="SM00062">
    <property type="entry name" value="PBPb"/>
    <property type="match status" value="1"/>
</dbReference>
<dbReference type="GO" id="GO:0005576">
    <property type="term" value="C:extracellular region"/>
    <property type="evidence" value="ECO:0007669"/>
    <property type="project" value="TreeGrafter"/>
</dbReference>
<dbReference type="Pfam" id="PF00497">
    <property type="entry name" value="SBP_bac_3"/>
    <property type="match status" value="1"/>
</dbReference>
<evidence type="ECO:0000256" key="4">
    <source>
        <dbReference type="RuleBase" id="RU003744"/>
    </source>
</evidence>
<dbReference type="PANTHER" id="PTHR30085:SF6">
    <property type="entry name" value="ABC TRANSPORTER GLUTAMINE-BINDING PROTEIN GLNH"/>
    <property type="match status" value="1"/>
</dbReference>
<dbReference type="OrthoDB" id="6192933at2"/>
<evidence type="ECO:0000256" key="3">
    <source>
        <dbReference type="ARBA" id="ARBA00022729"/>
    </source>
</evidence>
<keyword evidence="8" id="KW-1185">Reference proteome</keyword>
<dbReference type="GO" id="GO:0006865">
    <property type="term" value="P:amino acid transport"/>
    <property type="evidence" value="ECO:0007669"/>
    <property type="project" value="TreeGrafter"/>
</dbReference>
<dbReference type="PANTHER" id="PTHR30085">
    <property type="entry name" value="AMINO ACID ABC TRANSPORTER PERMEASE"/>
    <property type="match status" value="1"/>
</dbReference>
<dbReference type="Proteomes" id="UP000324758">
    <property type="component" value="Unassembled WGS sequence"/>
</dbReference>
<feature type="signal peptide" evidence="5">
    <location>
        <begin position="1"/>
        <end position="23"/>
    </location>
</feature>
<comment type="similarity">
    <text evidence="1 4">Belongs to the bacterial solute-binding protein 3 family.</text>
</comment>
<comment type="caution">
    <text evidence="7">The sequence shown here is derived from an EMBL/GenBank/DDBJ whole genome shotgun (WGS) entry which is preliminary data.</text>
</comment>
<gene>
    <name evidence="7" type="ORF">FXB40_01555</name>
</gene>
<dbReference type="InterPro" id="IPR001638">
    <property type="entry name" value="Solute-binding_3/MltF_N"/>
</dbReference>
<name>A0A5D3KVS7_9BRAD</name>
<dbReference type="Gene3D" id="3.40.190.10">
    <property type="entry name" value="Periplasmic binding protein-like II"/>
    <property type="match status" value="2"/>
</dbReference>
<dbReference type="GO" id="GO:0030288">
    <property type="term" value="C:outer membrane-bounded periplasmic space"/>
    <property type="evidence" value="ECO:0007669"/>
    <property type="project" value="TreeGrafter"/>
</dbReference>
<dbReference type="InterPro" id="IPR018313">
    <property type="entry name" value="SBP_3_CS"/>
</dbReference>
<accession>A0A5D3KVS7</accession>
<evidence type="ECO:0000313" key="8">
    <source>
        <dbReference type="Proteomes" id="UP000324758"/>
    </source>
</evidence>
<evidence type="ECO:0000259" key="6">
    <source>
        <dbReference type="SMART" id="SM00062"/>
    </source>
</evidence>
<evidence type="ECO:0000256" key="5">
    <source>
        <dbReference type="SAM" id="SignalP"/>
    </source>
</evidence>